<reference evidence="1" key="1">
    <citation type="submission" date="2014-08" db="EMBL/GenBank/DDBJ databases">
        <authorList>
            <person name="den Bakker H.C."/>
        </authorList>
    </citation>
    <scope>NUCLEOTIDE SEQUENCE [LARGE SCALE GENOMIC DNA]</scope>
    <source>
        <strain evidence="1">DSM 18334</strain>
    </source>
</reference>
<keyword evidence="2" id="KW-1185">Reference proteome</keyword>
<comment type="caution">
    <text evidence="1">The sequence shown here is derived from an EMBL/GenBank/DDBJ whole genome shotgun (WGS) entry which is preliminary data.</text>
</comment>
<gene>
    <name evidence="1" type="ORF">PWYN_16555</name>
</gene>
<name>A0A098M476_9BACL</name>
<dbReference type="OrthoDB" id="2647354at2"/>
<reference evidence="1" key="2">
    <citation type="submission" date="2014-10" db="EMBL/GenBank/DDBJ databases">
        <title>Comparative genomics of the Paenibacillus odorifer group.</title>
        <authorList>
            <person name="Tsai Y.-C."/>
            <person name="Martin N."/>
            <person name="Korlach J."/>
            <person name="Wiedmann M."/>
        </authorList>
    </citation>
    <scope>NUCLEOTIDE SEQUENCE [LARGE SCALE GENOMIC DNA]</scope>
    <source>
        <strain evidence="1">DSM 18334</strain>
    </source>
</reference>
<dbReference type="Proteomes" id="UP000029734">
    <property type="component" value="Unassembled WGS sequence"/>
</dbReference>
<dbReference type="eggNOG" id="ENOG50307F8">
    <property type="taxonomic scope" value="Bacteria"/>
</dbReference>
<evidence type="ECO:0000313" key="1">
    <source>
        <dbReference type="EMBL" id="KGE16357.1"/>
    </source>
</evidence>
<evidence type="ECO:0000313" key="2">
    <source>
        <dbReference type="Proteomes" id="UP000029734"/>
    </source>
</evidence>
<organism evidence="1 2">
    <name type="scientific">Paenibacillus wynnii</name>
    <dbReference type="NCBI Taxonomy" id="268407"/>
    <lineage>
        <taxon>Bacteria</taxon>
        <taxon>Bacillati</taxon>
        <taxon>Bacillota</taxon>
        <taxon>Bacilli</taxon>
        <taxon>Bacillales</taxon>
        <taxon>Paenibacillaceae</taxon>
        <taxon>Paenibacillus</taxon>
    </lineage>
</organism>
<accession>A0A098M476</accession>
<protein>
    <submittedName>
        <fullName evidence="1">Uncharacterized protein</fullName>
    </submittedName>
</protein>
<dbReference type="EMBL" id="JQCR01000003">
    <property type="protein sequence ID" value="KGE16357.1"/>
    <property type="molecule type" value="Genomic_DNA"/>
</dbReference>
<dbReference type="AlphaFoldDB" id="A0A098M476"/>
<dbReference type="RefSeq" id="WP_036654105.1">
    <property type="nucleotide sequence ID" value="NZ_JQCR01000003.1"/>
</dbReference>
<proteinExistence type="predicted"/>
<sequence length="76" mass="9307">MKNRFSSEKADWSDTREKQYKQYCLDIAFQFGDKLDAIECTVFLTKNNERIEIATPYKSKTFWYETWLQLKNFYKI</sequence>